<evidence type="ECO:0000259" key="3">
    <source>
        <dbReference type="Pfam" id="PF07727"/>
    </source>
</evidence>
<evidence type="ECO:0000256" key="2">
    <source>
        <dbReference type="ARBA" id="ARBA00022801"/>
    </source>
</evidence>
<dbReference type="SUPFAM" id="SSF56672">
    <property type="entry name" value="DNA/RNA polymerases"/>
    <property type="match status" value="1"/>
</dbReference>
<gene>
    <name evidence="5" type="ORF">VITISV_020309</name>
</gene>
<dbReference type="InterPro" id="IPR012337">
    <property type="entry name" value="RNaseH-like_sf"/>
</dbReference>
<dbReference type="InterPro" id="IPR025724">
    <property type="entry name" value="GAG-pre-integrase_dom"/>
</dbReference>
<dbReference type="PANTHER" id="PTHR42648">
    <property type="entry name" value="TRANSPOSASE, PUTATIVE-RELATED"/>
    <property type="match status" value="1"/>
</dbReference>
<feature type="domain" description="Reverse transcriptase Ty1/copia-type" evidence="3">
    <location>
        <begin position="663"/>
        <end position="755"/>
    </location>
</feature>
<dbReference type="GO" id="GO:0003676">
    <property type="term" value="F:nucleic acid binding"/>
    <property type="evidence" value="ECO:0007669"/>
    <property type="project" value="InterPro"/>
</dbReference>
<sequence length="984" mass="112315">MLEVAETTTTAQSKEIVRSQQPGELQNIQAAYRLDGKNYLKWSQLVRTVLKGKGKIGHRMGTGPKLGDPHFEAWDEEDFMIMAWLWNSMTSEISNTCMFLATAKDIWDAIQQTVIKTKCLEDAVVLKDFIEQDRVYDFLVGLNPEFDQVRIYILGKQEVPCFNEVVALIRGEESRRSVMLEPQTLDGSALVAKTEDSKQGKNDLPKHLGFGDIYITSTLILKNVLHEQGSGRRIGLAKERSGLYHLESSKQTSNNLSSSFLSSSNKDTIWLYHLRLGHPSFRVLKVMFPHLFQRLDISEFHCETCKLAKHTRVSFPISDKRSSHPFHLIHSDIWGSSTILNVYRARWFVSLIDDYTRVTWIFLFKQKSDVSIVIPNFHSMVQNQFGVKIKSFRTDNARDYFNQILSPYFQSWGILHDSSCVNTPQQNGVAERKNGHLLNTTRALLFQGNVPKSYWGEAVLTATYMINKIPSRVLDNKSPVEILKSFYPHFKTSNGLTPRVFGCTTFIHVHNQDRDKLDPRAIKWGDFNDGRWSFEPLDLPHVSTHGDKESESSPIPTGVTRNFPQVLKANGSLERHKVRLVAKGYTQTYGVYYQETFAPVAKTNTVRILLSLAADYNWQLLQYDVKNAFLHGDLDEEIYMNIPPGFEGNTGNKSLGTNKAKVTTLFIKHSAARGVIALLVYVDDIMVTGNDEREKHEVKQRLAIGFKIKELGKLKYFLSIEVAYSAQGIFISQQKYVTDLLAEIGKIGCKPVSTLMDPNHKLGEAKEEPVVDKRMHKRLVGRLIYLGSHLARHRLLDERDQVLHYLKGNPGKGILFKKNNTLTLKVYTDANYVGSLVDQRSTTRYCTFLGGTLVIWRSKKQNVVARSSAESEFRIIAQGLCELLWLKIILDDLRIKWNGPMKLYCDNKSTINITHNPIQHDRTKHNEIDRHFIKEKLEEGVVCMSYVPSEHQLADILTKGQNSSMFHDLVFKLGMEDISQLEEC</sequence>
<organism evidence="5">
    <name type="scientific">Vitis vinifera</name>
    <name type="common">Grape</name>
    <dbReference type="NCBI Taxonomy" id="29760"/>
    <lineage>
        <taxon>Eukaryota</taxon>
        <taxon>Viridiplantae</taxon>
        <taxon>Streptophyta</taxon>
        <taxon>Embryophyta</taxon>
        <taxon>Tracheophyta</taxon>
        <taxon>Spermatophyta</taxon>
        <taxon>Magnoliopsida</taxon>
        <taxon>eudicotyledons</taxon>
        <taxon>Gunneridae</taxon>
        <taxon>Pentapetalae</taxon>
        <taxon>rosids</taxon>
        <taxon>Vitales</taxon>
        <taxon>Vitaceae</taxon>
        <taxon>Viteae</taxon>
        <taxon>Vitis</taxon>
    </lineage>
</organism>
<proteinExistence type="predicted"/>
<dbReference type="Pfam" id="PF07727">
    <property type="entry name" value="RVT_2"/>
    <property type="match status" value="2"/>
</dbReference>
<dbReference type="GO" id="GO:0016787">
    <property type="term" value="F:hydrolase activity"/>
    <property type="evidence" value="ECO:0007669"/>
    <property type="project" value="UniProtKB-KW"/>
</dbReference>
<dbReference type="InterPro" id="IPR036397">
    <property type="entry name" value="RNaseH_sf"/>
</dbReference>
<feature type="domain" description="Reverse transcriptase Ty1/copia-type" evidence="3">
    <location>
        <begin position="574"/>
        <end position="660"/>
    </location>
</feature>
<dbReference type="GO" id="GO:0046872">
    <property type="term" value="F:metal ion binding"/>
    <property type="evidence" value="ECO:0007669"/>
    <property type="project" value="UniProtKB-KW"/>
</dbReference>
<evidence type="ECO:0000259" key="4">
    <source>
        <dbReference type="Pfam" id="PF13976"/>
    </source>
</evidence>
<dbReference type="Pfam" id="PF13976">
    <property type="entry name" value="gag_pre-integrs"/>
    <property type="match status" value="1"/>
</dbReference>
<keyword evidence="2" id="KW-0378">Hydrolase</keyword>
<accession>A5BJC0</accession>
<keyword evidence="1" id="KW-0479">Metal-binding</keyword>
<dbReference type="PANTHER" id="PTHR42648:SF28">
    <property type="entry name" value="TRANSPOSON-ENCODED PROTEIN WITH RIBONUCLEASE H-LIKE AND RETROVIRUS ZINC FINGER-LIKE DOMAINS"/>
    <property type="match status" value="1"/>
</dbReference>
<dbReference type="AlphaFoldDB" id="A5BJC0"/>
<dbReference type="SUPFAM" id="SSF53098">
    <property type="entry name" value="Ribonuclease H-like"/>
    <property type="match status" value="1"/>
</dbReference>
<evidence type="ECO:0000256" key="1">
    <source>
        <dbReference type="ARBA" id="ARBA00022723"/>
    </source>
</evidence>
<dbReference type="EMBL" id="AM461401">
    <property type="protein sequence ID" value="CAN81217.1"/>
    <property type="molecule type" value="Genomic_DNA"/>
</dbReference>
<name>A5BJC0_VITVI</name>
<protein>
    <submittedName>
        <fullName evidence="5">Uncharacterized protein</fullName>
    </submittedName>
</protein>
<dbReference type="InterPro" id="IPR013103">
    <property type="entry name" value="RVT_2"/>
</dbReference>
<dbReference type="Gene3D" id="3.30.420.10">
    <property type="entry name" value="Ribonuclease H-like superfamily/Ribonuclease H"/>
    <property type="match status" value="1"/>
</dbReference>
<evidence type="ECO:0000313" key="5">
    <source>
        <dbReference type="EMBL" id="CAN81217.1"/>
    </source>
</evidence>
<dbReference type="CDD" id="cd09272">
    <property type="entry name" value="RNase_HI_RT_Ty1"/>
    <property type="match status" value="1"/>
</dbReference>
<reference evidence="5" key="1">
    <citation type="journal article" date="2007" name="PLoS ONE">
        <title>The first genome sequence of an elite grapevine cultivar (Pinot noir Vitis vinifera L.): coping with a highly heterozygous genome.</title>
        <authorList>
            <person name="Velasco R."/>
            <person name="Zharkikh A."/>
            <person name="Troggio M."/>
            <person name="Cartwright D.A."/>
            <person name="Cestaro A."/>
            <person name="Pruss D."/>
            <person name="Pindo M."/>
            <person name="FitzGerald L.M."/>
            <person name="Vezzulli S."/>
            <person name="Reid J."/>
            <person name="Malacarne G."/>
            <person name="Iliev D."/>
            <person name="Coppola G."/>
            <person name="Wardell B."/>
            <person name="Micheletti D."/>
            <person name="Macalma T."/>
            <person name="Facci M."/>
            <person name="Mitchell J.T."/>
            <person name="Perazzolli M."/>
            <person name="Eldredge G."/>
            <person name="Gatto P."/>
            <person name="Oyzerski R."/>
            <person name="Moretto M."/>
            <person name="Gutin N."/>
            <person name="Stefanini M."/>
            <person name="Chen Y."/>
            <person name="Segala C."/>
            <person name="Davenport C."/>
            <person name="Dematte L."/>
            <person name="Mraz A."/>
            <person name="Battilana J."/>
            <person name="Stormo K."/>
            <person name="Costa F."/>
            <person name="Tao Q."/>
            <person name="Si-Ammour A."/>
            <person name="Harkins T."/>
            <person name="Lackey A."/>
            <person name="Perbost C."/>
            <person name="Taillon B."/>
            <person name="Stella A."/>
            <person name="Solovyev V."/>
            <person name="Fawcett J.A."/>
            <person name="Sterck L."/>
            <person name="Vandepoele K."/>
            <person name="Grando S.M."/>
            <person name="Toppo S."/>
            <person name="Moser C."/>
            <person name="Lanchbury J."/>
            <person name="Bogden R."/>
            <person name="Skolnick M."/>
            <person name="Sgaramella V."/>
            <person name="Bhatnagar S.K."/>
            <person name="Fontana P."/>
            <person name="Gutin A."/>
            <person name="Van de Peer Y."/>
            <person name="Salamini F."/>
            <person name="Viola R."/>
        </authorList>
    </citation>
    <scope>NUCLEOTIDE SEQUENCE</scope>
</reference>
<dbReference type="InterPro" id="IPR039537">
    <property type="entry name" value="Retrotran_Ty1/copia-like"/>
</dbReference>
<feature type="domain" description="GAG-pre-integrase" evidence="4">
    <location>
        <begin position="242"/>
        <end position="310"/>
    </location>
</feature>
<dbReference type="InterPro" id="IPR043502">
    <property type="entry name" value="DNA/RNA_pol_sf"/>
</dbReference>
<dbReference type="ExpressionAtlas" id="A5BJC0">
    <property type="expression patterns" value="baseline and differential"/>
</dbReference>